<accession>A0ABN6T7R4</accession>
<keyword evidence="1" id="KW-1003">Cell membrane</keyword>
<dbReference type="Proteomes" id="UP001163336">
    <property type="component" value="Chromosome"/>
</dbReference>
<dbReference type="InterPro" id="IPR025202">
    <property type="entry name" value="PLD-like_dom"/>
</dbReference>
<proteinExistence type="inferred from homology"/>
<feature type="active site" evidence="1">
    <location>
        <position position="302"/>
    </location>
</feature>
<dbReference type="CDD" id="cd09110">
    <property type="entry name" value="PLDc_CLS_1"/>
    <property type="match status" value="1"/>
</dbReference>
<keyword evidence="1" id="KW-0472">Membrane</keyword>
<dbReference type="InterPro" id="IPR030872">
    <property type="entry name" value="Cardiolipin_synth_ClsB"/>
</dbReference>
<comment type="catalytic activity">
    <reaction evidence="1">
        <text>2 a 1,2-diacyl-sn-glycero-3-phospho-(1'-sn-glycerol) = a cardiolipin + glycerol</text>
        <dbReference type="Rhea" id="RHEA:31451"/>
        <dbReference type="ChEBI" id="CHEBI:17754"/>
        <dbReference type="ChEBI" id="CHEBI:62237"/>
        <dbReference type="ChEBI" id="CHEBI:64716"/>
    </reaction>
</comment>
<sequence length="386" mass="43526">MRHVSFVDNNDVTLLESGTAYFPALIAALDAAQYEVFFETYIFAEDDTAGTVRDALIRASQRGVKVRVLVDWIGTEHRPCARLGEAFAATGVQYRVFNPWCKRGIARSHRKIAVIDREVAFVGGININDDWQCDHADKHRLPAPRWDFTVRVTGPLVAQIHDEAQGQWLRAGRLRIRQRIELFKEMRKDPPQSCAHPARAAFVVRDNLRNRSTIQRAYLQALGRAKDSVLLATPYFAPGRKFRKALAHAARRGVQVTLLIGVGEFKIQDMVARSFYPKLLADGVRLVEYRKTQLHAKVAVVDDDWATVGSSNCDGLSLFLNQEANVVVLDQRFAATMRAHIERGIADGVPVRAEDFAHIGWFRRASYGLAYMAYKLVMRIFAIGYA</sequence>
<feature type="active site" evidence="1">
    <location>
        <position position="116"/>
    </location>
</feature>
<dbReference type="PANTHER" id="PTHR21248:SF22">
    <property type="entry name" value="PHOSPHOLIPASE D"/>
    <property type="match status" value="1"/>
</dbReference>
<dbReference type="SUPFAM" id="SSF56024">
    <property type="entry name" value="Phospholipase D/nuclease"/>
    <property type="match status" value="2"/>
</dbReference>
<dbReference type="Gene3D" id="3.30.870.10">
    <property type="entry name" value="Endonuclease Chain A"/>
    <property type="match status" value="2"/>
</dbReference>
<feature type="active site" evidence="1">
    <location>
        <position position="295"/>
    </location>
</feature>
<keyword evidence="1" id="KW-0594">Phospholipid biosynthesis</keyword>
<feature type="active site" evidence="1">
    <location>
        <position position="297"/>
    </location>
</feature>
<evidence type="ECO:0000313" key="3">
    <source>
        <dbReference type="EMBL" id="BDT57293.1"/>
    </source>
</evidence>
<dbReference type="InterPro" id="IPR001736">
    <property type="entry name" value="PLipase_D/transphosphatidylase"/>
</dbReference>
<feature type="domain" description="PLD phosphodiesterase" evidence="2">
    <location>
        <begin position="290"/>
        <end position="317"/>
    </location>
</feature>
<dbReference type="RefSeq" id="WP_281912542.1">
    <property type="nucleotide sequence ID" value="NZ_AP026966.1"/>
</dbReference>
<keyword evidence="1" id="KW-0443">Lipid metabolism</keyword>
<dbReference type="EMBL" id="AP026966">
    <property type="protein sequence ID" value="BDT57293.1"/>
    <property type="molecule type" value="Genomic_DNA"/>
</dbReference>
<name>A0ABN6T7R4_9BURK</name>
<feature type="domain" description="PLD phosphodiesterase" evidence="2">
    <location>
        <begin position="104"/>
        <end position="131"/>
    </location>
</feature>
<comment type="subcellular location">
    <subcellularLocation>
        <location evidence="1">Cell membrane</location>
        <topology evidence="1">Peripheral membrane protein</topology>
    </subcellularLocation>
</comment>
<feature type="active site" evidence="1">
    <location>
        <position position="109"/>
    </location>
</feature>
<organism evidence="3 4">
    <name type="scientific">Massilia varians</name>
    <dbReference type="NCBI Taxonomy" id="457921"/>
    <lineage>
        <taxon>Bacteria</taxon>
        <taxon>Pseudomonadati</taxon>
        <taxon>Pseudomonadota</taxon>
        <taxon>Betaproteobacteria</taxon>
        <taxon>Burkholderiales</taxon>
        <taxon>Oxalobacteraceae</taxon>
        <taxon>Telluria group</taxon>
        <taxon>Massilia</taxon>
    </lineage>
</organism>
<evidence type="ECO:0000259" key="2">
    <source>
        <dbReference type="PROSITE" id="PS50035"/>
    </source>
</evidence>
<dbReference type="PANTHER" id="PTHR21248">
    <property type="entry name" value="CARDIOLIPIN SYNTHASE"/>
    <property type="match status" value="1"/>
</dbReference>
<dbReference type="EC" id="2.7.8.-" evidence="1"/>
<protein>
    <recommendedName>
        <fullName evidence="1">Cardiolipin synthase B</fullName>
        <shortName evidence="1">CL synthase</shortName>
        <ecNumber evidence="1">2.7.8.-</ecNumber>
    </recommendedName>
</protein>
<keyword evidence="4" id="KW-1185">Reference proteome</keyword>
<keyword evidence="1" id="KW-0444">Lipid biosynthesis</keyword>
<dbReference type="CDD" id="cd09159">
    <property type="entry name" value="PLDc_ybhO_like_2"/>
    <property type="match status" value="1"/>
</dbReference>
<gene>
    <name evidence="1 3" type="primary">clsB</name>
    <name evidence="3" type="ORF">MasN3_07870</name>
</gene>
<dbReference type="NCBIfam" id="NF008427">
    <property type="entry name" value="PRK11263.1"/>
    <property type="match status" value="1"/>
</dbReference>
<comment type="similarity">
    <text evidence="1">Belongs to the phospholipase D family. Cardiolipin synthase subfamily. ClsB sub-subfamily.</text>
</comment>
<keyword evidence="1" id="KW-0808">Transferase</keyword>
<dbReference type="Pfam" id="PF13091">
    <property type="entry name" value="PLDc_2"/>
    <property type="match status" value="2"/>
</dbReference>
<dbReference type="SMART" id="SM00155">
    <property type="entry name" value="PLDc"/>
    <property type="match status" value="2"/>
</dbReference>
<reference evidence="3" key="1">
    <citation type="submission" date="2022-11" db="EMBL/GenBank/DDBJ databases">
        <title>Isolation and characterization of PLA-degrading bacterium Massilia sp. from Antarctic soil.</title>
        <authorList>
            <person name="Sato K."/>
            <person name="Gomez-Fuentes C."/>
            <person name="Ahmad S.A."/>
            <person name="Zulkharnain A."/>
        </authorList>
    </citation>
    <scope>NUCLEOTIDE SEQUENCE</scope>
    <source>
        <strain evidence="3">N-3</strain>
    </source>
</reference>
<evidence type="ECO:0000256" key="1">
    <source>
        <dbReference type="HAMAP-Rule" id="MF_01917"/>
    </source>
</evidence>
<comment type="function">
    <text evidence="1">Catalyzes the phosphatidyl group transfer from one phosphatidylglycerol molecule to another to form cardiolipin (CL) (diphosphatidylglycerol) and glycerol.</text>
</comment>
<keyword evidence="1" id="KW-1208">Phospholipid metabolism</keyword>
<evidence type="ECO:0000313" key="4">
    <source>
        <dbReference type="Proteomes" id="UP001163336"/>
    </source>
</evidence>
<feature type="active site" evidence="1">
    <location>
        <position position="111"/>
    </location>
</feature>
<dbReference type="PROSITE" id="PS50035">
    <property type="entry name" value="PLD"/>
    <property type="match status" value="2"/>
</dbReference>
<dbReference type="HAMAP" id="MF_01917">
    <property type="entry name" value="Cardiolipin_synth_ClsB"/>
    <property type="match status" value="1"/>
</dbReference>